<feature type="transmembrane region" description="Helical" evidence="13">
    <location>
        <begin position="274"/>
        <end position="292"/>
    </location>
</feature>
<feature type="compositionally biased region" description="Polar residues" evidence="12">
    <location>
        <begin position="62"/>
        <end position="74"/>
    </location>
</feature>
<evidence type="ECO:0000256" key="1">
    <source>
        <dbReference type="ARBA" id="ARBA00004225"/>
    </source>
</evidence>
<evidence type="ECO:0000256" key="6">
    <source>
        <dbReference type="ARBA" id="ARBA00022989"/>
    </source>
</evidence>
<evidence type="ECO:0000256" key="11">
    <source>
        <dbReference type="PIRNR" id="PIRNR001773"/>
    </source>
</evidence>
<keyword evidence="6 13" id="KW-1133">Transmembrane helix</keyword>
<keyword evidence="3 11" id="KW-0808">Transferase</keyword>
<dbReference type="NCBIfam" id="TIGR01473">
    <property type="entry name" value="cyoE_ctaB"/>
    <property type="match status" value="1"/>
</dbReference>
<dbReference type="GeneID" id="92210694"/>
<dbReference type="InterPro" id="IPR030470">
    <property type="entry name" value="UbiA_prenylTrfase_CS"/>
</dbReference>
<keyword evidence="9 11" id="KW-0472">Membrane</keyword>
<dbReference type="InterPro" id="IPR000537">
    <property type="entry name" value="UbiA_prenyltransferase"/>
</dbReference>
<feature type="compositionally biased region" description="Low complexity" evidence="12">
    <location>
        <begin position="94"/>
        <end position="108"/>
    </location>
</feature>
<gene>
    <name evidence="14" type="ORF">LODBEIA_P54980</name>
</gene>
<keyword evidence="4 13" id="KW-0812">Transmembrane</keyword>
<feature type="region of interest" description="Disordered" evidence="12">
    <location>
        <begin position="51"/>
        <end position="74"/>
    </location>
</feature>
<evidence type="ECO:0000256" key="3">
    <source>
        <dbReference type="ARBA" id="ARBA00022679"/>
    </source>
</evidence>
<feature type="transmembrane region" description="Helical" evidence="13">
    <location>
        <begin position="157"/>
        <end position="175"/>
    </location>
</feature>
<keyword evidence="15" id="KW-1185">Reference proteome</keyword>
<dbReference type="PIRSF" id="PIRSF001773">
    <property type="entry name" value="COX10"/>
    <property type="match status" value="1"/>
</dbReference>
<keyword evidence="8 11" id="KW-0350">Heme biosynthesis</keyword>
<feature type="transmembrane region" description="Helical" evidence="13">
    <location>
        <begin position="251"/>
        <end position="267"/>
    </location>
</feature>
<protein>
    <recommendedName>
        <fullName evidence="2 11">Protoheme IX farnesyltransferase, mitochondrial</fullName>
        <ecNumber evidence="11">2.5.1.-</ecNumber>
    </recommendedName>
    <alternativeName>
        <fullName evidence="10 11">Heme O synthase</fullName>
    </alternativeName>
</protein>
<evidence type="ECO:0000256" key="12">
    <source>
        <dbReference type="SAM" id="MobiDB-lite"/>
    </source>
</evidence>
<sequence length="464" mass="51356">MSRILLPLSKFNNVTNFNFFFNNTRKSLIIDQNFINNQLLCRKIFTPNLGRSRDRNRDPALENQSQSQTKTSHGASVIENVASKVLTCQEPDAQSSQSFDSQTTSATTPQRAIPFKVSPRGPKTAIGREPVSLLKPKAQSDVKSALAAYYKLTKPNLTILVTLSCICSYAISPLSVSVFELFFLTAGTAFCSGAANAINMGREPEFDKQMPRTVGRPVVRGLITPKQAYQFAGLIGSAGCLMLWFGVNPLVSLLGFSNIVLYAWIYTSMKRHSILNTWVGAIVGAIPPLMGWAASSSLAAPGAWCLAGLLYAWQFPHFNALSHGIAQQYKQAGYVMAAAENPKLNARVALRYSILMFPLCFGLSYFGVTDWVFPLDSALANGWLTYWAWKFWQQQQQNYSSSARGPTAEGLALAGVHAKKLFWCSVWHLPAVLILAMLHKKDQWNRLHDYVMNKFGRPTAALGY</sequence>
<dbReference type="Gene3D" id="1.10.357.140">
    <property type="entry name" value="UbiA prenyltransferase"/>
    <property type="match status" value="1"/>
</dbReference>
<evidence type="ECO:0000313" key="14">
    <source>
        <dbReference type="EMBL" id="CAK9441630.1"/>
    </source>
</evidence>
<evidence type="ECO:0000313" key="15">
    <source>
        <dbReference type="Proteomes" id="UP001497383"/>
    </source>
</evidence>
<dbReference type="EC" id="2.5.1.-" evidence="11"/>
<feature type="transmembrane region" description="Helical" evidence="13">
    <location>
        <begin position="420"/>
        <end position="438"/>
    </location>
</feature>
<evidence type="ECO:0000256" key="2">
    <source>
        <dbReference type="ARBA" id="ARBA00016335"/>
    </source>
</evidence>
<keyword evidence="5" id="KW-0809">Transit peptide</keyword>
<dbReference type="CDD" id="cd13957">
    <property type="entry name" value="PT_UbiA_Cox10"/>
    <property type="match status" value="1"/>
</dbReference>
<evidence type="ECO:0000256" key="9">
    <source>
        <dbReference type="ARBA" id="ARBA00023136"/>
    </source>
</evidence>
<evidence type="ECO:0000256" key="4">
    <source>
        <dbReference type="ARBA" id="ARBA00022692"/>
    </source>
</evidence>
<dbReference type="Proteomes" id="UP001497383">
    <property type="component" value="Chromosome 7"/>
</dbReference>
<dbReference type="PANTHER" id="PTHR43448">
    <property type="entry name" value="PROTOHEME IX FARNESYLTRANSFERASE, MITOCHONDRIAL"/>
    <property type="match status" value="1"/>
</dbReference>
<dbReference type="Pfam" id="PF01040">
    <property type="entry name" value="UbiA"/>
    <property type="match status" value="1"/>
</dbReference>
<evidence type="ECO:0000256" key="13">
    <source>
        <dbReference type="SAM" id="Phobius"/>
    </source>
</evidence>
<evidence type="ECO:0000256" key="8">
    <source>
        <dbReference type="ARBA" id="ARBA00023133"/>
    </source>
</evidence>
<evidence type="ECO:0000256" key="5">
    <source>
        <dbReference type="ARBA" id="ARBA00022946"/>
    </source>
</evidence>
<dbReference type="InterPro" id="IPR016315">
    <property type="entry name" value="Protohaem_IX_farnesylTrfase_mt"/>
</dbReference>
<proteinExistence type="inferred from homology"/>
<organism evidence="14 15">
    <name type="scientific">Lodderomyces beijingensis</name>
    <dbReference type="NCBI Taxonomy" id="1775926"/>
    <lineage>
        <taxon>Eukaryota</taxon>
        <taxon>Fungi</taxon>
        <taxon>Dikarya</taxon>
        <taxon>Ascomycota</taxon>
        <taxon>Saccharomycotina</taxon>
        <taxon>Pichiomycetes</taxon>
        <taxon>Debaryomycetaceae</taxon>
        <taxon>Candida/Lodderomyces clade</taxon>
        <taxon>Lodderomyces</taxon>
    </lineage>
</organism>
<feature type="transmembrane region" description="Helical" evidence="13">
    <location>
        <begin position="349"/>
        <end position="368"/>
    </location>
</feature>
<dbReference type="InterPro" id="IPR044878">
    <property type="entry name" value="UbiA_sf"/>
</dbReference>
<comment type="function">
    <text evidence="11">Converts protoheme IX and farnesyl diphosphate to heme O.</text>
</comment>
<dbReference type="RefSeq" id="XP_066832436.1">
    <property type="nucleotide sequence ID" value="XM_066975836.1"/>
</dbReference>
<dbReference type="EMBL" id="OZ022411">
    <property type="protein sequence ID" value="CAK9441630.1"/>
    <property type="molecule type" value="Genomic_DNA"/>
</dbReference>
<keyword evidence="7 11" id="KW-0496">Mitochondrion</keyword>
<evidence type="ECO:0000256" key="7">
    <source>
        <dbReference type="ARBA" id="ARBA00023128"/>
    </source>
</evidence>
<comment type="similarity">
    <text evidence="11">Belongs to the ubiA prenyltransferase family.</text>
</comment>
<feature type="region of interest" description="Disordered" evidence="12">
    <location>
        <begin position="94"/>
        <end position="121"/>
    </location>
</feature>
<dbReference type="InterPro" id="IPR006369">
    <property type="entry name" value="Protohaem_IX_farnesylTrfase"/>
</dbReference>
<dbReference type="PROSITE" id="PS00943">
    <property type="entry name" value="UBIA"/>
    <property type="match status" value="1"/>
</dbReference>
<accession>A0ABP0ZT13</accession>
<evidence type="ECO:0000256" key="10">
    <source>
        <dbReference type="ARBA" id="ARBA00030253"/>
    </source>
</evidence>
<comment type="subcellular location">
    <subcellularLocation>
        <location evidence="1">Mitochondrion membrane</location>
        <topology evidence="1">Multi-pass membrane protein</topology>
    </subcellularLocation>
</comment>
<dbReference type="PANTHER" id="PTHR43448:SF2">
    <property type="entry name" value="PROTOHEME IX FARNESYLTRANSFERASE, MITOCHONDRIAL"/>
    <property type="match status" value="1"/>
</dbReference>
<name>A0ABP0ZT13_9ASCO</name>
<reference evidence="14 15" key="1">
    <citation type="submission" date="2024-03" db="EMBL/GenBank/DDBJ databases">
        <authorList>
            <person name="Brejova B."/>
        </authorList>
    </citation>
    <scope>NUCLEOTIDE SEQUENCE [LARGE SCALE GENOMIC DNA]</scope>
    <source>
        <strain evidence="14 15">CBS 14171</strain>
    </source>
</reference>
<feature type="compositionally biased region" description="Basic and acidic residues" evidence="12">
    <location>
        <begin position="51"/>
        <end position="60"/>
    </location>
</feature>
<feature type="transmembrane region" description="Helical" evidence="13">
    <location>
        <begin position="298"/>
        <end position="315"/>
    </location>
</feature>